<evidence type="ECO:0000256" key="1">
    <source>
        <dbReference type="SAM" id="MobiDB-lite"/>
    </source>
</evidence>
<feature type="region of interest" description="Disordered" evidence="1">
    <location>
        <begin position="1"/>
        <end position="20"/>
    </location>
</feature>
<evidence type="ECO:0000313" key="2">
    <source>
        <dbReference type="EMBL" id="KZW03400.1"/>
    </source>
</evidence>
<gene>
    <name evidence="2" type="ORF">EXIGLDRAFT_828338</name>
</gene>
<protein>
    <submittedName>
        <fullName evidence="2">Uncharacterized protein</fullName>
    </submittedName>
</protein>
<evidence type="ECO:0000313" key="3">
    <source>
        <dbReference type="Proteomes" id="UP000077266"/>
    </source>
</evidence>
<dbReference type="Proteomes" id="UP000077266">
    <property type="component" value="Unassembled WGS sequence"/>
</dbReference>
<accession>A0A166BRB3</accession>
<name>A0A166BRB3_EXIGL</name>
<keyword evidence="3" id="KW-1185">Reference proteome</keyword>
<dbReference type="EMBL" id="KV425883">
    <property type="protein sequence ID" value="KZW03400.1"/>
    <property type="molecule type" value="Genomic_DNA"/>
</dbReference>
<dbReference type="AlphaFoldDB" id="A0A166BRB3"/>
<dbReference type="InParanoid" id="A0A166BRB3"/>
<sequence>MAFTHVEVQSSHNDDTSGDAMSTLKWDTLRTHIRFAFNGSCEAFPTGAVHGGISVDQSPIPRCGRSGERYADDGYADDELNNLGVPSGPRSPLYRESDSKKSAGTVSLHHPGPFAVLPVTPHKPRRVYDSDTSASPSVGSPSLWPFVESPGSAPSLDDTHLSCSYPENERDVEMTPGDLCSIRTPDLHRVAPTMTRDRVQQNINQAAHLPAYLGRVVSSSAKYDGLQASPAKFEVVEEDEDDVDFD</sequence>
<feature type="region of interest" description="Disordered" evidence="1">
    <location>
        <begin position="51"/>
        <end position="120"/>
    </location>
</feature>
<organism evidence="2 3">
    <name type="scientific">Exidia glandulosa HHB12029</name>
    <dbReference type="NCBI Taxonomy" id="1314781"/>
    <lineage>
        <taxon>Eukaryota</taxon>
        <taxon>Fungi</taxon>
        <taxon>Dikarya</taxon>
        <taxon>Basidiomycota</taxon>
        <taxon>Agaricomycotina</taxon>
        <taxon>Agaricomycetes</taxon>
        <taxon>Auriculariales</taxon>
        <taxon>Exidiaceae</taxon>
        <taxon>Exidia</taxon>
    </lineage>
</organism>
<reference evidence="2 3" key="1">
    <citation type="journal article" date="2016" name="Mol. Biol. Evol.">
        <title>Comparative Genomics of Early-Diverging Mushroom-Forming Fungi Provides Insights into the Origins of Lignocellulose Decay Capabilities.</title>
        <authorList>
            <person name="Nagy L.G."/>
            <person name="Riley R."/>
            <person name="Tritt A."/>
            <person name="Adam C."/>
            <person name="Daum C."/>
            <person name="Floudas D."/>
            <person name="Sun H."/>
            <person name="Yadav J.S."/>
            <person name="Pangilinan J."/>
            <person name="Larsson K.H."/>
            <person name="Matsuura K."/>
            <person name="Barry K."/>
            <person name="Labutti K."/>
            <person name="Kuo R."/>
            <person name="Ohm R.A."/>
            <person name="Bhattacharya S.S."/>
            <person name="Shirouzu T."/>
            <person name="Yoshinaga Y."/>
            <person name="Martin F.M."/>
            <person name="Grigoriev I.V."/>
            <person name="Hibbett D.S."/>
        </authorList>
    </citation>
    <scope>NUCLEOTIDE SEQUENCE [LARGE SCALE GENOMIC DNA]</scope>
    <source>
        <strain evidence="2 3">HHB12029</strain>
    </source>
</reference>
<proteinExistence type="predicted"/>